<dbReference type="Pfam" id="PF02771">
    <property type="entry name" value="Acyl-CoA_dh_N"/>
    <property type="match status" value="1"/>
</dbReference>
<dbReference type="Pfam" id="PF02770">
    <property type="entry name" value="Acyl-CoA_dh_M"/>
    <property type="match status" value="1"/>
</dbReference>
<dbReference type="EMBL" id="AP022590">
    <property type="protein sequence ID" value="BBY38145.1"/>
    <property type="molecule type" value="Genomic_DNA"/>
</dbReference>
<dbReference type="InterPro" id="IPR037069">
    <property type="entry name" value="AcylCoA_DH/ox_N_sf"/>
</dbReference>
<evidence type="ECO:0000256" key="1">
    <source>
        <dbReference type="ARBA" id="ARBA00001974"/>
    </source>
</evidence>
<reference evidence="10 13" key="2">
    <citation type="journal article" date="2019" name="Emerg. Microbes Infect.">
        <title>Comprehensive subspecies identification of 175 nontuberculous mycobacteria species based on 7547 genomic profiles.</title>
        <authorList>
            <person name="Matsumoto Y."/>
            <person name="Kinjo T."/>
            <person name="Motooka D."/>
            <person name="Nabeya D."/>
            <person name="Jung N."/>
            <person name="Uechi K."/>
            <person name="Horii T."/>
            <person name="Iida T."/>
            <person name="Fujita J."/>
            <person name="Nakamura S."/>
        </authorList>
    </citation>
    <scope>NUCLEOTIDE SEQUENCE [LARGE SCALE GENOMIC DNA]</scope>
    <source>
        <strain evidence="10 13">JCM 18113</strain>
    </source>
</reference>
<sequence length="393" mass="43382">MTDFRESEIHNDIREGVRLVCGDFPDAYWRDLDERHEFPWEFYKALAEGGWVGIAIPEEYGGGGCGIAEASIVLEEVAASGAAMNGCSAIHLSIFGMNPVVRFGSEQMRKKYLPAVAAGDLHVAFGVTEPDAGTDTTKIRTRAIRDGDNYIVRGQKVWMSKALYCQKTLLLVRTTPLEDVKKRTDGLTLLLADLEAPEVRIKPIPKVGRNAVVSCEVTFDDHIVPVHDRVGEEGQGFKYLLHGLNPERILVAAEAIGIGRAAIRRAVEYANERVVYGAPIGSNQGIAFPLAEAYARLHAAELVVREAAWRYDNGMHCGEQANMAKWLAADAAYAAADQAVQTHGGFGYAHEYDVARYWREARLMRIAPVPQEMILNYIAEHVLGLPRSYGVRD</sequence>
<dbReference type="GO" id="GO:0050660">
    <property type="term" value="F:flavin adenine dinucleotide binding"/>
    <property type="evidence" value="ECO:0007669"/>
    <property type="project" value="InterPro"/>
</dbReference>
<evidence type="ECO:0000259" key="9">
    <source>
        <dbReference type="Pfam" id="PF02771"/>
    </source>
</evidence>
<gene>
    <name evidence="11" type="ORF">BST30_15790</name>
    <name evidence="10" type="ORF">MMAN_22790</name>
</gene>
<dbReference type="AlphaFoldDB" id="A0A1X0FT39"/>
<dbReference type="SUPFAM" id="SSF56645">
    <property type="entry name" value="Acyl-CoA dehydrogenase NM domain-like"/>
    <property type="match status" value="1"/>
</dbReference>
<keyword evidence="13" id="KW-1185">Reference proteome</keyword>
<dbReference type="InterPro" id="IPR036250">
    <property type="entry name" value="AcylCo_DH-like_C"/>
</dbReference>
<reference evidence="11 12" key="1">
    <citation type="submission" date="2017-02" db="EMBL/GenBank/DDBJ databases">
        <title>The new phylogeny of genus Mycobacterium.</title>
        <authorList>
            <person name="Tortoli E."/>
            <person name="Trovato A."/>
            <person name="Cirillo D.M."/>
        </authorList>
    </citation>
    <scope>NUCLEOTIDE SEQUENCE [LARGE SCALE GENOMIC DNA]</scope>
    <source>
        <strain evidence="11 12">DSM 45255</strain>
    </source>
</reference>
<dbReference type="Proteomes" id="UP000465812">
    <property type="component" value="Chromosome"/>
</dbReference>
<dbReference type="Gene3D" id="1.20.140.10">
    <property type="entry name" value="Butyryl-CoA Dehydrogenase, subunit A, domain 3"/>
    <property type="match status" value="1"/>
</dbReference>
<dbReference type="InterPro" id="IPR046373">
    <property type="entry name" value="Acyl-CoA_Oxase/DH_mid-dom_sf"/>
</dbReference>
<evidence type="ECO:0000313" key="10">
    <source>
        <dbReference type="EMBL" id="BBY38145.1"/>
    </source>
</evidence>
<dbReference type="InterPro" id="IPR013786">
    <property type="entry name" value="AcylCoA_DH/ox_N"/>
</dbReference>
<dbReference type="InterPro" id="IPR006091">
    <property type="entry name" value="Acyl-CoA_Oxase/DH_mid-dom"/>
</dbReference>
<protein>
    <submittedName>
        <fullName evidence="11">Acyl-CoA dehydrogenase</fullName>
    </submittedName>
</protein>
<comment type="cofactor">
    <cofactor evidence="1 6">
        <name>FAD</name>
        <dbReference type="ChEBI" id="CHEBI:57692"/>
    </cofactor>
</comment>
<keyword evidence="4 6" id="KW-0274">FAD</keyword>
<comment type="similarity">
    <text evidence="2 6">Belongs to the acyl-CoA dehydrogenase family.</text>
</comment>
<dbReference type="PANTHER" id="PTHR48083">
    <property type="entry name" value="MEDIUM-CHAIN SPECIFIC ACYL-COA DEHYDROGENASE, MITOCHONDRIAL-RELATED"/>
    <property type="match status" value="1"/>
</dbReference>
<dbReference type="InterPro" id="IPR006089">
    <property type="entry name" value="Acyl-CoA_DH_CS"/>
</dbReference>
<dbReference type="GO" id="GO:0005737">
    <property type="term" value="C:cytoplasm"/>
    <property type="evidence" value="ECO:0007669"/>
    <property type="project" value="TreeGrafter"/>
</dbReference>
<keyword evidence="5 6" id="KW-0560">Oxidoreductase</keyword>
<dbReference type="GO" id="GO:0003995">
    <property type="term" value="F:acyl-CoA dehydrogenase activity"/>
    <property type="evidence" value="ECO:0007669"/>
    <property type="project" value="InterPro"/>
</dbReference>
<feature type="domain" description="Acyl-CoA dehydrogenase/oxidase C-terminal" evidence="7">
    <location>
        <begin position="234"/>
        <end position="382"/>
    </location>
</feature>
<evidence type="ECO:0000256" key="3">
    <source>
        <dbReference type="ARBA" id="ARBA00022630"/>
    </source>
</evidence>
<dbReference type="EMBL" id="MVHW01000017">
    <property type="protein sequence ID" value="ORB04922.1"/>
    <property type="molecule type" value="Genomic_DNA"/>
</dbReference>
<dbReference type="Gene3D" id="2.40.110.10">
    <property type="entry name" value="Butyryl-CoA Dehydrogenase, subunit A, domain 2"/>
    <property type="match status" value="1"/>
</dbReference>
<dbReference type="PROSITE" id="PS00073">
    <property type="entry name" value="ACYL_COA_DH_2"/>
    <property type="match status" value="1"/>
</dbReference>
<dbReference type="FunFam" id="1.20.140.10:FF:000012">
    <property type="entry name" value="Acyl-CoA dehydrogenase fadE12"/>
    <property type="match status" value="1"/>
</dbReference>
<organism evidence="11 12">
    <name type="scientific">Mycobacterium mantenii</name>
    <dbReference type="NCBI Taxonomy" id="560555"/>
    <lineage>
        <taxon>Bacteria</taxon>
        <taxon>Bacillati</taxon>
        <taxon>Actinomycetota</taxon>
        <taxon>Actinomycetes</taxon>
        <taxon>Mycobacteriales</taxon>
        <taxon>Mycobacteriaceae</taxon>
        <taxon>Mycobacterium</taxon>
        <taxon>Mycobacterium avium complex (MAC)</taxon>
    </lineage>
</organism>
<name>A0A1X0FT39_MYCNT</name>
<evidence type="ECO:0000256" key="5">
    <source>
        <dbReference type="ARBA" id="ARBA00023002"/>
    </source>
</evidence>
<reference evidence="10" key="3">
    <citation type="submission" date="2020-02" db="EMBL/GenBank/DDBJ databases">
        <authorList>
            <person name="Matsumoto Y."/>
            <person name="Motooka D."/>
            <person name="Nakamura S."/>
        </authorList>
    </citation>
    <scope>NUCLEOTIDE SEQUENCE</scope>
    <source>
        <strain evidence="10">JCM 18113</strain>
    </source>
</reference>
<evidence type="ECO:0000313" key="11">
    <source>
        <dbReference type="EMBL" id="ORB04922.1"/>
    </source>
</evidence>
<feature type="domain" description="Acyl-CoA dehydrogenase/oxidase N-terminal" evidence="9">
    <location>
        <begin position="8"/>
        <end position="120"/>
    </location>
</feature>
<evidence type="ECO:0000256" key="4">
    <source>
        <dbReference type="ARBA" id="ARBA00022827"/>
    </source>
</evidence>
<dbReference type="SUPFAM" id="SSF47203">
    <property type="entry name" value="Acyl-CoA dehydrogenase C-terminal domain-like"/>
    <property type="match status" value="1"/>
</dbReference>
<dbReference type="PANTHER" id="PTHR48083:SF1">
    <property type="entry name" value="DEHYDROGENASE, PUTATIVE (AFU_ORTHOLOGUE AFUA_7G06510)-RELATED"/>
    <property type="match status" value="1"/>
</dbReference>
<evidence type="ECO:0000259" key="7">
    <source>
        <dbReference type="Pfam" id="PF00441"/>
    </source>
</evidence>
<evidence type="ECO:0000256" key="2">
    <source>
        <dbReference type="ARBA" id="ARBA00009347"/>
    </source>
</evidence>
<dbReference type="STRING" id="560555.BST30_15790"/>
<dbReference type="InterPro" id="IPR009100">
    <property type="entry name" value="AcylCoA_DH/oxidase_NM_dom_sf"/>
</dbReference>
<keyword evidence="3 6" id="KW-0285">Flavoprotein</keyword>
<dbReference type="InterPro" id="IPR050741">
    <property type="entry name" value="Acyl-CoA_dehydrogenase"/>
</dbReference>
<dbReference type="Pfam" id="PF00441">
    <property type="entry name" value="Acyl-CoA_dh_1"/>
    <property type="match status" value="1"/>
</dbReference>
<evidence type="ECO:0000313" key="13">
    <source>
        <dbReference type="Proteomes" id="UP000465812"/>
    </source>
</evidence>
<dbReference type="Proteomes" id="UP000192760">
    <property type="component" value="Unassembled WGS sequence"/>
</dbReference>
<dbReference type="RefSeq" id="WP_083095991.1">
    <property type="nucleotide sequence ID" value="NZ_AP022590.1"/>
</dbReference>
<evidence type="ECO:0000259" key="8">
    <source>
        <dbReference type="Pfam" id="PF02770"/>
    </source>
</evidence>
<evidence type="ECO:0000256" key="6">
    <source>
        <dbReference type="RuleBase" id="RU362125"/>
    </source>
</evidence>
<dbReference type="Gene3D" id="1.10.540.10">
    <property type="entry name" value="Acyl-CoA dehydrogenase/oxidase, N-terminal domain"/>
    <property type="match status" value="1"/>
</dbReference>
<dbReference type="GO" id="GO:0033539">
    <property type="term" value="P:fatty acid beta-oxidation using acyl-CoA dehydrogenase"/>
    <property type="evidence" value="ECO:0007669"/>
    <property type="project" value="TreeGrafter"/>
</dbReference>
<accession>A0A1X0FT39</accession>
<dbReference type="InterPro" id="IPR009075">
    <property type="entry name" value="AcylCo_DH/oxidase_C"/>
</dbReference>
<evidence type="ECO:0000313" key="12">
    <source>
        <dbReference type="Proteomes" id="UP000192760"/>
    </source>
</evidence>
<dbReference type="PIRSF" id="PIRSF016578">
    <property type="entry name" value="HsaA"/>
    <property type="match status" value="1"/>
</dbReference>
<proteinExistence type="inferred from homology"/>
<feature type="domain" description="Acyl-CoA oxidase/dehydrogenase middle" evidence="8">
    <location>
        <begin position="124"/>
        <end position="221"/>
    </location>
</feature>